<evidence type="ECO:0000313" key="2">
    <source>
        <dbReference type="EMBL" id="MBO0448077.1"/>
    </source>
</evidence>
<accession>A0ABS3H3P2</accession>
<dbReference type="EMBL" id="JAFLVT010000001">
    <property type="protein sequence ID" value="MBO0448077.1"/>
    <property type="molecule type" value="Genomic_DNA"/>
</dbReference>
<dbReference type="Pfam" id="PF03829">
    <property type="entry name" value="PTSIIA_gutA"/>
    <property type="match status" value="1"/>
</dbReference>
<dbReference type="InterPro" id="IPR004716">
    <property type="entry name" value="PTS_IIA_glucitol/sorbitol-sp"/>
</dbReference>
<dbReference type="PANTHER" id="PTHR40398">
    <property type="entry name" value="PTS SYSTEM GLUCITOL/SORBITOL-SPECIFIC EIIA COMPONENT"/>
    <property type="match status" value="1"/>
</dbReference>
<gene>
    <name evidence="2" type="ORF">JZO76_00850</name>
</gene>
<evidence type="ECO:0000256" key="1">
    <source>
        <dbReference type="PROSITE-ProRule" id="PRU00420"/>
    </source>
</evidence>
<dbReference type="PANTHER" id="PTHR40398:SF1">
    <property type="entry name" value="PTS SYSTEM GLUCITOL_SORBITOL-SPECIFIC EIIA COMPONENT"/>
    <property type="match status" value="1"/>
</dbReference>
<proteinExistence type="predicted"/>
<sequence length="117" mass="12661">MIEGKITAIGEQAIDPKEKLLIFFDESATAGLKPYAIIQDVPAASEITLKVGDEISFGSAKYTVTHLGNTALKGLHEIQHASFVFDQIPAADSIVNGIYLTPFEVPHLEVGMMITYP</sequence>
<evidence type="ECO:0000313" key="3">
    <source>
        <dbReference type="Proteomes" id="UP000664256"/>
    </source>
</evidence>
<name>A0ABS3H3P2_9ENTE</name>
<organism evidence="2 3">
    <name type="scientific">Candidatus Enterococcus myersii</name>
    <dbReference type="NCBI Taxonomy" id="2815322"/>
    <lineage>
        <taxon>Bacteria</taxon>
        <taxon>Bacillati</taxon>
        <taxon>Bacillota</taxon>
        <taxon>Bacilli</taxon>
        <taxon>Lactobacillales</taxon>
        <taxon>Enterococcaceae</taxon>
        <taxon>Enterococcus</taxon>
    </lineage>
</organism>
<keyword evidence="3" id="KW-1185">Reference proteome</keyword>
<protein>
    <recommendedName>
        <fullName evidence="4">PTS sorbitol transporter subunit IIA</fullName>
    </recommendedName>
</protein>
<evidence type="ECO:0008006" key="4">
    <source>
        <dbReference type="Google" id="ProtNLM"/>
    </source>
</evidence>
<dbReference type="PROSITE" id="PS51097">
    <property type="entry name" value="PTS_EIIA_TYPE_5"/>
    <property type="match status" value="1"/>
</dbReference>
<dbReference type="Gene3D" id="2.40.33.40">
    <property type="entry name" value="Phosphotransferase system, glucitol/sorbitol-specific IIA component"/>
    <property type="match status" value="1"/>
</dbReference>
<comment type="caution">
    <text evidence="1">Lacks conserved residue(s) required for the propagation of feature annotation.</text>
</comment>
<dbReference type="SUPFAM" id="SSF141530">
    <property type="entry name" value="PTSIIA/GutA-like"/>
    <property type="match status" value="1"/>
</dbReference>
<reference evidence="2 3" key="1">
    <citation type="submission" date="2021-03" db="EMBL/GenBank/DDBJ databases">
        <title>Enterococcal diversity collection.</title>
        <authorList>
            <person name="Gilmore M.S."/>
            <person name="Schwartzman J."/>
            <person name="Van Tyne D."/>
            <person name="Martin M."/>
            <person name="Earl A.M."/>
            <person name="Manson A.L."/>
            <person name="Straub T."/>
            <person name="Salamzade R."/>
            <person name="Saavedra J."/>
            <person name="Lebreton F."/>
            <person name="Prichula J."/>
            <person name="Schaufler K."/>
            <person name="Gaca A."/>
            <person name="Sgardioli B."/>
            <person name="Wagenaar J."/>
            <person name="Strong T."/>
        </authorList>
    </citation>
    <scope>NUCLEOTIDE SEQUENCE [LARGE SCALE GENOMIC DNA]</scope>
    <source>
        <strain evidence="2 3">MJM12</strain>
    </source>
</reference>
<comment type="caution">
    <text evidence="2">The sequence shown here is derived from an EMBL/GenBank/DDBJ whole genome shotgun (WGS) entry which is preliminary data.</text>
</comment>
<dbReference type="InterPro" id="IPR036665">
    <property type="entry name" value="PTS_IIA_glucitol/sorbitol_sf"/>
</dbReference>
<dbReference type="RefSeq" id="WP_206902284.1">
    <property type="nucleotide sequence ID" value="NZ_JAFLVT010000001.1"/>
</dbReference>
<dbReference type="Proteomes" id="UP000664256">
    <property type="component" value="Unassembled WGS sequence"/>
</dbReference>